<dbReference type="KEGG" id="maga:Mag101_07115"/>
<gene>
    <name evidence="4" type="ORF">Mag101_07115</name>
</gene>
<name>A0A1Q2M9M6_9GAMM</name>
<dbReference type="InterPro" id="IPR025232">
    <property type="entry name" value="DUF4174"/>
</dbReference>
<reference evidence="4" key="1">
    <citation type="submission" date="2017-02" db="EMBL/GenBank/DDBJ databases">
        <title>Genome of Microbulbifer agarilyticus GP101.</title>
        <authorList>
            <person name="Jung J."/>
            <person name="Bae S.S."/>
            <person name="Baek K."/>
        </authorList>
    </citation>
    <scope>NUCLEOTIDE SEQUENCE [LARGE SCALE GENOMIC DNA]</scope>
    <source>
        <strain evidence="4">GP101</strain>
    </source>
</reference>
<evidence type="ECO:0000256" key="1">
    <source>
        <dbReference type="ARBA" id="ARBA00022729"/>
    </source>
</evidence>
<feature type="signal peptide" evidence="2">
    <location>
        <begin position="1"/>
        <end position="22"/>
    </location>
</feature>
<proteinExistence type="predicted"/>
<feature type="chain" id="PRO_5012930419" description="DUF4174 domain-containing protein" evidence="2">
    <location>
        <begin position="23"/>
        <end position="139"/>
    </location>
</feature>
<keyword evidence="5" id="KW-1185">Reference proteome</keyword>
<evidence type="ECO:0000256" key="2">
    <source>
        <dbReference type="SAM" id="SignalP"/>
    </source>
</evidence>
<evidence type="ECO:0000259" key="3">
    <source>
        <dbReference type="Pfam" id="PF13778"/>
    </source>
</evidence>
<sequence length="139" mass="15561">MRRLSIYLITLAFTALTTTATAADQLKQYQWKQRVLLIHANENVGAVRLMLDQNQQAINERDLVWFLVSPSGIQSNREQDITPSLKQQITNTLKESPGAAAVLIGKDGSIKGRYSDLNLDVAFGLIDTMPMRKKEMSDP</sequence>
<dbReference type="STRING" id="260552.Mag101_07115"/>
<accession>A0A1Q2M9M6</accession>
<dbReference type="AlphaFoldDB" id="A0A1Q2M9M6"/>
<dbReference type="Proteomes" id="UP000188219">
    <property type="component" value="Chromosome"/>
</dbReference>
<feature type="domain" description="DUF4174" evidence="3">
    <location>
        <begin position="26"/>
        <end position="135"/>
    </location>
</feature>
<organism evidence="4 5">
    <name type="scientific">Microbulbifer agarilyticus</name>
    <dbReference type="NCBI Taxonomy" id="260552"/>
    <lineage>
        <taxon>Bacteria</taxon>
        <taxon>Pseudomonadati</taxon>
        <taxon>Pseudomonadota</taxon>
        <taxon>Gammaproteobacteria</taxon>
        <taxon>Cellvibrionales</taxon>
        <taxon>Microbulbiferaceae</taxon>
        <taxon>Microbulbifer</taxon>
    </lineage>
</organism>
<evidence type="ECO:0000313" key="5">
    <source>
        <dbReference type="Proteomes" id="UP000188219"/>
    </source>
</evidence>
<evidence type="ECO:0000313" key="4">
    <source>
        <dbReference type="EMBL" id="AQQ69435.1"/>
    </source>
</evidence>
<dbReference type="Pfam" id="PF13778">
    <property type="entry name" value="DUF4174"/>
    <property type="match status" value="1"/>
</dbReference>
<protein>
    <recommendedName>
        <fullName evidence="3">DUF4174 domain-containing protein</fullName>
    </recommendedName>
</protein>
<dbReference type="EMBL" id="CP019650">
    <property type="protein sequence ID" value="AQQ69435.1"/>
    <property type="molecule type" value="Genomic_DNA"/>
</dbReference>
<keyword evidence="1 2" id="KW-0732">Signal</keyword>